<comment type="caution">
    <text evidence="2">The sequence shown here is derived from an EMBL/GenBank/DDBJ whole genome shotgun (WGS) entry which is preliminary data.</text>
</comment>
<reference evidence="2 3" key="1">
    <citation type="journal article" date="2021" name="BMC Genomics">
        <title>Datura genome reveals duplications of psychoactive alkaloid biosynthetic genes and high mutation rate following tissue culture.</title>
        <authorList>
            <person name="Rajewski A."/>
            <person name="Carter-House D."/>
            <person name="Stajich J."/>
            <person name="Litt A."/>
        </authorList>
    </citation>
    <scope>NUCLEOTIDE SEQUENCE [LARGE SCALE GENOMIC DNA]</scope>
    <source>
        <strain evidence="2">AR-01</strain>
    </source>
</reference>
<protein>
    <submittedName>
        <fullName evidence="2">Uncharacterized protein</fullName>
    </submittedName>
</protein>
<feature type="region of interest" description="Disordered" evidence="1">
    <location>
        <begin position="19"/>
        <end position="52"/>
    </location>
</feature>
<sequence>DEKINSSMARVTIPSRSDVEVKVSTSPNKDMKREAAFNLDYLPPRTHPPAHN</sequence>
<dbReference type="Proteomes" id="UP000823775">
    <property type="component" value="Unassembled WGS sequence"/>
</dbReference>
<feature type="non-terminal residue" evidence="2">
    <location>
        <position position="1"/>
    </location>
</feature>
<dbReference type="EMBL" id="JACEIK010003878">
    <property type="protein sequence ID" value="MCD9643408.1"/>
    <property type="molecule type" value="Genomic_DNA"/>
</dbReference>
<proteinExistence type="predicted"/>
<name>A0ABS8V889_DATST</name>
<keyword evidence="3" id="KW-1185">Reference proteome</keyword>
<evidence type="ECO:0000313" key="3">
    <source>
        <dbReference type="Proteomes" id="UP000823775"/>
    </source>
</evidence>
<evidence type="ECO:0000313" key="2">
    <source>
        <dbReference type="EMBL" id="MCD9643408.1"/>
    </source>
</evidence>
<organism evidence="2 3">
    <name type="scientific">Datura stramonium</name>
    <name type="common">Jimsonweed</name>
    <name type="synonym">Common thornapple</name>
    <dbReference type="NCBI Taxonomy" id="4076"/>
    <lineage>
        <taxon>Eukaryota</taxon>
        <taxon>Viridiplantae</taxon>
        <taxon>Streptophyta</taxon>
        <taxon>Embryophyta</taxon>
        <taxon>Tracheophyta</taxon>
        <taxon>Spermatophyta</taxon>
        <taxon>Magnoliopsida</taxon>
        <taxon>eudicotyledons</taxon>
        <taxon>Gunneridae</taxon>
        <taxon>Pentapetalae</taxon>
        <taxon>asterids</taxon>
        <taxon>lamiids</taxon>
        <taxon>Solanales</taxon>
        <taxon>Solanaceae</taxon>
        <taxon>Solanoideae</taxon>
        <taxon>Datureae</taxon>
        <taxon>Datura</taxon>
    </lineage>
</organism>
<evidence type="ECO:0000256" key="1">
    <source>
        <dbReference type="SAM" id="MobiDB-lite"/>
    </source>
</evidence>
<accession>A0ABS8V889</accession>
<gene>
    <name evidence="2" type="ORF">HAX54_030858</name>
</gene>